<dbReference type="PANTHER" id="PTHR23078:SF3">
    <property type="entry name" value="VESICLE-FUSING ATPASE"/>
    <property type="match status" value="1"/>
</dbReference>
<dbReference type="GO" id="GO:0043001">
    <property type="term" value="P:Golgi to plasma membrane protein transport"/>
    <property type="evidence" value="ECO:0007669"/>
    <property type="project" value="TreeGrafter"/>
</dbReference>
<comment type="subcellular location">
    <subcellularLocation>
        <location evidence="4">Cytoplasm</location>
    </subcellularLocation>
</comment>
<evidence type="ECO:0000256" key="4">
    <source>
        <dbReference type="RuleBase" id="RU367045"/>
    </source>
</evidence>
<evidence type="ECO:0000256" key="3">
    <source>
        <dbReference type="ARBA" id="ARBA00022840"/>
    </source>
</evidence>
<dbReference type="GO" id="GO:0005524">
    <property type="term" value="F:ATP binding"/>
    <property type="evidence" value="ECO:0007669"/>
    <property type="project" value="UniProtKB-UniRule"/>
</dbReference>
<evidence type="ECO:0000313" key="5">
    <source>
        <dbReference type="EMBL" id="KAH8983746.1"/>
    </source>
</evidence>
<dbReference type="EMBL" id="JAKELL010000085">
    <property type="protein sequence ID" value="KAH8983746.1"/>
    <property type="molecule type" value="Genomic_DNA"/>
</dbReference>
<dbReference type="GO" id="GO:0006891">
    <property type="term" value="P:intra-Golgi vesicle-mediated transport"/>
    <property type="evidence" value="ECO:0007669"/>
    <property type="project" value="TreeGrafter"/>
</dbReference>
<keyword evidence="6" id="KW-1185">Reference proteome</keyword>
<organism evidence="5 6">
    <name type="scientific">Lactarius akahatsu</name>
    <dbReference type="NCBI Taxonomy" id="416441"/>
    <lineage>
        <taxon>Eukaryota</taxon>
        <taxon>Fungi</taxon>
        <taxon>Dikarya</taxon>
        <taxon>Basidiomycota</taxon>
        <taxon>Agaricomycotina</taxon>
        <taxon>Agaricomycetes</taxon>
        <taxon>Russulales</taxon>
        <taxon>Russulaceae</taxon>
        <taxon>Lactarius</taxon>
    </lineage>
</organism>
<evidence type="ECO:0000256" key="2">
    <source>
        <dbReference type="ARBA" id="ARBA00022741"/>
    </source>
</evidence>
<protein>
    <recommendedName>
        <fullName evidence="4">Vesicular-fusion protein SEC18</fullName>
    </recommendedName>
</protein>
<keyword evidence="2 4" id="KW-0547">Nucleotide-binding</keyword>
<sequence>MSNVVFHCHRPTSLRDAAFVAPQGSLTARTHCCGVLLCWVQDVPGGPTSARHFAFNLHVEVGTMADISKYVEPACQRGRLCQCAGDTCTARADAGIIHYDLVVTLLDGPAVTGKLALAATIARTSEFPFTKLIARDNIGGFSEPRRSGTCGPTLLQCGTADPHGTHGRASRKGVQSQVRRLVIATTSLHPILADIGLTSFDAKSRVAPITADLTVFDRILEAVELFHSTCDRRHAVSMPRQASIGAEDAWLRIGIKRLLGVVEMARQDSQAFASSLMASGCEDMIRDDGTICMRVCTRILHRLGSRDHVTSGSAGQGAGLGAGYVYFRPGAPPPSYTGAHARVAPGHCEWMDLNVSNNGRAQ</sequence>
<dbReference type="AlphaFoldDB" id="A0AAD4LCZ9"/>
<evidence type="ECO:0000313" key="6">
    <source>
        <dbReference type="Proteomes" id="UP001201163"/>
    </source>
</evidence>
<comment type="function">
    <text evidence="4">Required for vesicle-mediated transport. Catalyzes the fusion of transport vesicles within the Golgi cisternae. Is also required for transport from the endoplasmic reticulum to the Golgi stack. Seems to function as a fusion protein required for the delivery of cargo proteins to all compartments of the Golgi stack independent of vesicle origin.</text>
</comment>
<keyword evidence="4" id="KW-0813">Transport</keyword>
<keyword evidence="4" id="KW-0378">Hydrolase</keyword>
<keyword evidence="3 4" id="KW-0067">ATP-binding</keyword>
<dbReference type="PANTHER" id="PTHR23078">
    <property type="entry name" value="VESICULAR-FUSION PROTEIN NSF"/>
    <property type="match status" value="1"/>
</dbReference>
<accession>A0AAD4LCZ9</accession>
<proteinExistence type="inferred from homology"/>
<name>A0AAD4LCZ9_9AGAM</name>
<evidence type="ECO:0000256" key="1">
    <source>
        <dbReference type="ARBA" id="ARBA00006914"/>
    </source>
</evidence>
<dbReference type="Proteomes" id="UP001201163">
    <property type="component" value="Unassembled WGS sequence"/>
</dbReference>
<comment type="caution">
    <text evidence="5">The sequence shown here is derived from an EMBL/GenBank/DDBJ whole genome shotgun (WGS) entry which is preliminary data.</text>
</comment>
<reference evidence="5" key="1">
    <citation type="submission" date="2022-01" db="EMBL/GenBank/DDBJ databases">
        <title>Comparative genomics reveals a dynamic genome evolution in the ectomycorrhizal milk-cap (Lactarius) mushrooms.</title>
        <authorList>
            <consortium name="DOE Joint Genome Institute"/>
            <person name="Lebreton A."/>
            <person name="Tang N."/>
            <person name="Kuo A."/>
            <person name="LaButti K."/>
            <person name="Drula E."/>
            <person name="Barry K."/>
            <person name="Clum A."/>
            <person name="Lipzen A."/>
            <person name="Mousain D."/>
            <person name="Ng V."/>
            <person name="Wang R."/>
            <person name="Wang X."/>
            <person name="Dai Y."/>
            <person name="Henrissat B."/>
            <person name="Grigoriev I.V."/>
            <person name="Guerin-Laguette A."/>
            <person name="Yu F."/>
            <person name="Martin F.M."/>
        </authorList>
    </citation>
    <scope>NUCLEOTIDE SEQUENCE</scope>
    <source>
        <strain evidence="5">QP</strain>
    </source>
</reference>
<comment type="similarity">
    <text evidence="1 4">Belongs to the AAA ATPase family.</text>
</comment>
<gene>
    <name evidence="5" type="ORF">EDB92DRAFT_2106197</name>
</gene>
<dbReference type="GO" id="GO:0035494">
    <property type="term" value="P:SNARE complex disassembly"/>
    <property type="evidence" value="ECO:0007669"/>
    <property type="project" value="InterPro"/>
</dbReference>
<dbReference type="GO" id="GO:0005795">
    <property type="term" value="C:Golgi stack"/>
    <property type="evidence" value="ECO:0007669"/>
    <property type="project" value="TreeGrafter"/>
</dbReference>
<keyword evidence="4" id="KW-0653">Protein transport</keyword>
<keyword evidence="4" id="KW-0963">Cytoplasm</keyword>
<dbReference type="InterPro" id="IPR039812">
    <property type="entry name" value="Vesicle-fus_ATPase"/>
</dbReference>
<dbReference type="GO" id="GO:0016887">
    <property type="term" value="F:ATP hydrolysis activity"/>
    <property type="evidence" value="ECO:0007669"/>
    <property type="project" value="InterPro"/>
</dbReference>
<keyword evidence="4" id="KW-0931">ER-Golgi transport</keyword>